<dbReference type="InterPro" id="IPR000182">
    <property type="entry name" value="GNAT_dom"/>
</dbReference>
<evidence type="ECO:0000313" key="3">
    <source>
        <dbReference type="EMBL" id="SFA83300.1"/>
    </source>
</evidence>
<dbReference type="AlphaFoldDB" id="A0A1I0W501"/>
<dbReference type="GO" id="GO:0008080">
    <property type="term" value="F:N-acetyltransferase activity"/>
    <property type="evidence" value="ECO:0007669"/>
    <property type="project" value="InterPro"/>
</dbReference>
<dbReference type="Proteomes" id="UP000199012">
    <property type="component" value="Unassembled WGS sequence"/>
</dbReference>
<dbReference type="SUPFAM" id="SSF55729">
    <property type="entry name" value="Acyl-CoA N-acyltransferases (Nat)"/>
    <property type="match status" value="1"/>
</dbReference>
<evidence type="ECO:0000256" key="1">
    <source>
        <dbReference type="ARBA" id="ARBA00022679"/>
    </source>
</evidence>
<organism evidence="3 4">
    <name type="scientific">Cellulomonas marina</name>
    <dbReference type="NCBI Taxonomy" id="988821"/>
    <lineage>
        <taxon>Bacteria</taxon>
        <taxon>Bacillati</taxon>
        <taxon>Actinomycetota</taxon>
        <taxon>Actinomycetes</taxon>
        <taxon>Micrococcales</taxon>
        <taxon>Cellulomonadaceae</taxon>
        <taxon>Cellulomonas</taxon>
    </lineage>
</organism>
<accession>A0A1I0W501</accession>
<dbReference type="STRING" id="988821.SAMN05421867_102156"/>
<dbReference type="InterPro" id="IPR016181">
    <property type="entry name" value="Acyl_CoA_acyltransferase"/>
</dbReference>
<keyword evidence="1 3" id="KW-0808">Transferase</keyword>
<dbReference type="CDD" id="cd04301">
    <property type="entry name" value="NAT_SF"/>
    <property type="match status" value="1"/>
</dbReference>
<sequence>MTSPSSSEQDLLRPMVAEDVDDVLDVQEPGAVRGLADVFPQDLYPFPRDHIGRRWRQDLLAPDVDCLVVVLEERVVGFAALRHDELLHLGIAVEHWGTGLAQRAHDAVLARLRDRGVTRAWLTVYTGNRRARRFYERLGWSPTGATTHGPTPPFAELLRYERALDA</sequence>
<dbReference type="Pfam" id="PF00583">
    <property type="entry name" value="Acetyltransf_1"/>
    <property type="match status" value="1"/>
</dbReference>
<name>A0A1I0W501_9CELL</name>
<keyword evidence="4" id="KW-1185">Reference proteome</keyword>
<feature type="domain" description="N-acetyltransferase" evidence="2">
    <location>
        <begin position="10"/>
        <end position="165"/>
    </location>
</feature>
<dbReference type="InterPro" id="IPR050769">
    <property type="entry name" value="NAT_camello-type"/>
</dbReference>
<dbReference type="PROSITE" id="PS51186">
    <property type="entry name" value="GNAT"/>
    <property type="match status" value="1"/>
</dbReference>
<gene>
    <name evidence="3" type="ORF">SAMN05421867_102156</name>
</gene>
<dbReference type="PANTHER" id="PTHR13947:SF37">
    <property type="entry name" value="LD18367P"/>
    <property type="match status" value="1"/>
</dbReference>
<proteinExistence type="predicted"/>
<protein>
    <submittedName>
        <fullName evidence="3">Protein N-acetyltransferase, RimJ/RimL family</fullName>
    </submittedName>
</protein>
<reference evidence="4" key="1">
    <citation type="submission" date="2016-10" db="EMBL/GenBank/DDBJ databases">
        <authorList>
            <person name="Varghese N."/>
            <person name="Submissions S."/>
        </authorList>
    </citation>
    <scope>NUCLEOTIDE SEQUENCE [LARGE SCALE GENOMIC DNA]</scope>
    <source>
        <strain evidence="4">CGMCC 4.6945</strain>
    </source>
</reference>
<dbReference type="EMBL" id="FOKA01000002">
    <property type="protein sequence ID" value="SFA83300.1"/>
    <property type="molecule type" value="Genomic_DNA"/>
</dbReference>
<evidence type="ECO:0000259" key="2">
    <source>
        <dbReference type="PROSITE" id="PS51186"/>
    </source>
</evidence>
<dbReference type="RefSeq" id="WP_239078949.1">
    <property type="nucleotide sequence ID" value="NZ_BONM01000024.1"/>
</dbReference>
<dbReference type="Gene3D" id="3.40.630.30">
    <property type="match status" value="1"/>
</dbReference>
<dbReference type="PANTHER" id="PTHR13947">
    <property type="entry name" value="GNAT FAMILY N-ACETYLTRANSFERASE"/>
    <property type="match status" value="1"/>
</dbReference>
<evidence type="ECO:0000313" key="4">
    <source>
        <dbReference type="Proteomes" id="UP000199012"/>
    </source>
</evidence>